<protein>
    <recommendedName>
        <fullName evidence="1">CP-type G domain-containing protein</fullName>
    </recommendedName>
</protein>
<dbReference type="Pfam" id="PF01926">
    <property type="entry name" value="MMR_HSR1"/>
    <property type="match status" value="1"/>
</dbReference>
<evidence type="ECO:0000259" key="1">
    <source>
        <dbReference type="PROSITE" id="PS51721"/>
    </source>
</evidence>
<dbReference type="GO" id="GO:0005525">
    <property type="term" value="F:GTP binding"/>
    <property type="evidence" value="ECO:0007669"/>
    <property type="project" value="InterPro"/>
</dbReference>
<dbReference type="PANTHER" id="PTHR46434:SF1">
    <property type="entry name" value="GENETIC INTERACTOR OF PROHIBITINS 3, MITOCHONDRIAL"/>
    <property type="match status" value="1"/>
</dbReference>
<dbReference type="SUPFAM" id="SSF52540">
    <property type="entry name" value="P-loop containing nucleoside triphosphate hydrolases"/>
    <property type="match status" value="1"/>
</dbReference>
<dbReference type="AlphaFoldDB" id="B9E6Y5"/>
<evidence type="ECO:0000313" key="2">
    <source>
        <dbReference type="EMBL" id="BAH17953.1"/>
    </source>
</evidence>
<gene>
    <name evidence="2" type="ordered locus">MCCL_1246</name>
</gene>
<dbReference type="PANTHER" id="PTHR46434">
    <property type="entry name" value="GENETIC INTERACTOR OF PROHIBITINS 3, MITOCHONDRIAL"/>
    <property type="match status" value="1"/>
</dbReference>
<dbReference type="InterPro" id="IPR027417">
    <property type="entry name" value="P-loop_NTPase"/>
</dbReference>
<name>B9E6Y5_MACCJ</name>
<dbReference type="InterPro" id="IPR048422">
    <property type="entry name" value="NOA1/YqeH-like_C"/>
</dbReference>
<feature type="domain" description="CP-type G" evidence="1">
    <location>
        <begin position="94"/>
        <end position="254"/>
    </location>
</feature>
<dbReference type="STRING" id="458233.MCCL_1246"/>
<dbReference type="eggNOG" id="COG1161">
    <property type="taxonomic scope" value="Bacteria"/>
</dbReference>
<organism evidence="2 3">
    <name type="scientific">Macrococcus caseolyticus (strain JCSC5402)</name>
    <name type="common">Macrococcoides caseolyticum</name>
    <dbReference type="NCBI Taxonomy" id="458233"/>
    <lineage>
        <taxon>Bacteria</taxon>
        <taxon>Bacillati</taxon>
        <taxon>Bacillota</taxon>
        <taxon>Bacilli</taxon>
        <taxon>Bacillales</taxon>
        <taxon>Staphylococcaceae</taxon>
        <taxon>Macrococcoides</taxon>
    </lineage>
</organism>
<dbReference type="Gene3D" id="3.40.50.300">
    <property type="entry name" value="P-loop containing nucleotide triphosphate hydrolases"/>
    <property type="match status" value="1"/>
</dbReference>
<dbReference type="InterPro" id="IPR050896">
    <property type="entry name" value="Mito_lipid_metab_GTPase"/>
</dbReference>
<evidence type="ECO:0000313" key="3">
    <source>
        <dbReference type="Proteomes" id="UP000001383"/>
    </source>
</evidence>
<proteinExistence type="predicted"/>
<dbReference type="Proteomes" id="UP000001383">
    <property type="component" value="Chromosome"/>
</dbReference>
<dbReference type="Pfam" id="PF21516">
    <property type="entry name" value="YqeH-like_C"/>
    <property type="match status" value="1"/>
</dbReference>
<reference evidence="2 3" key="1">
    <citation type="journal article" date="2009" name="J. Bacteriol.">
        <title>Complete genome sequence of Macrococcus caseolyticus strain JCSCS5402, reflecting the ancestral genome of the human-pathogenic staphylococci.</title>
        <authorList>
            <person name="Baba T."/>
            <person name="Kuwahara-Arai K."/>
            <person name="Uchiyama I."/>
            <person name="Takeuchi F."/>
            <person name="Ito T."/>
            <person name="Hiramatsu K."/>
        </authorList>
    </citation>
    <scope>NUCLEOTIDE SEQUENCE [LARGE SCALE GENOMIC DNA]</scope>
    <source>
        <strain evidence="2 3">JCSC5402</strain>
    </source>
</reference>
<dbReference type="KEGG" id="mcl:MCCL_1246"/>
<dbReference type="CDD" id="cd01855">
    <property type="entry name" value="YqeH"/>
    <property type="match status" value="1"/>
</dbReference>
<dbReference type="HOGENOM" id="CLU_017878_0_2_9"/>
<dbReference type="InterPro" id="IPR030378">
    <property type="entry name" value="G_CP_dom"/>
</dbReference>
<dbReference type="NCBIfam" id="TIGR03597">
    <property type="entry name" value="GTPase_YqeH"/>
    <property type="match status" value="1"/>
</dbReference>
<dbReference type="InterPro" id="IPR006073">
    <property type="entry name" value="GTP-bd"/>
</dbReference>
<dbReference type="EMBL" id="AP009484">
    <property type="protein sequence ID" value="BAH17953.1"/>
    <property type="molecule type" value="Genomic_DNA"/>
</dbReference>
<sequence length="396" mass="44639">MSRPFLLCLAILITSFMIKYTIVSLIMEEYNLSEHMKCIGCGAELQSDDQNKPGYVPASSLKKEDVICKRCFRLKHYNEIQDVNMTSDDFLTMLNALSEKQGIIVNVIDVFDFQGSWINGLKRIVGNKKVIIAANKMDLLPKLINKRRVKLWIEKQAKALGMNPDDVVLISAQKNHGIEELLESIETLRANQDVYVVGTTNVGKSTLINKLIETSVGEKDVITTSHFPGTTLDLIDIPLDEHSFLFDTPGIIQAHQMTHYVTDKELKVIMPKQEIKPRNFQLNEGQTLFLGGLVRVDYVSGGRRSLNCFVSNLLHIHRTKTDNAQELWYRQIGDLLTPPGSGEFDFDNVKQVQLSVKEEKQDIIISGLGFITVDKGAQIVVHAPKQVDVYLRPSIL</sequence>
<dbReference type="InterPro" id="IPR019988">
    <property type="entry name" value="GTP-bd_ribosome_bgen_YqeH"/>
</dbReference>
<accession>B9E6Y5</accession>
<dbReference type="PROSITE" id="PS51721">
    <property type="entry name" value="G_CP"/>
    <property type="match status" value="1"/>
</dbReference>